<keyword evidence="2 5" id="KW-0812">Transmembrane</keyword>
<dbReference type="GO" id="GO:0008137">
    <property type="term" value="F:NADH dehydrogenase (ubiquinone) activity"/>
    <property type="evidence" value="ECO:0007669"/>
    <property type="project" value="InterPro"/>
</dbReference>
<feature type="transmembrane region" description="Helical" evidence="7">
    <location>
        <begin position="6"/>
        <end position="24"/>
    </location>
</feature>
<feature type="transmembrane region" description="Helical" evidence="7">
    <location>
        <begin position="36"/>
        <end position="56"/>
    </location>
</feature>
<evidence type="ECO:0000256" key="1">
    <source>
        <dbReference type="ARBA" id="ARBA00004127"/>
    </source>
</evidence>
<keyword evidence="3 7" id="KW-1133">Transmembrane helix</keyword>
<dbReference type="InterPro" id="IPR001750">
    <property type="entry name" value="ND/Mrp_TM"/>
</dbReference>
<keyword evidence="4 7" id="KW-0472">Membrane</keyword>
<evidence type="ECO:0000256" key="5">
    <source>
        <dbReference type="RuleBase" id="RU000320"/>
    </source>
</evidence>
<evidence type="ECO:0000256" key="3">
    <source>
        <dbReference type="ARBA" id="ARBA00022989"/>
    </source>
</evidence>
<feature type="transmembrane region" description="Helical" evidence="7">
    <location>
        <begin position="221"/>
        <end position="241"/>
    </location>
</feature>
<evidence type="ECO:0000256" key="2">
    <source>
        <dbReference type="ARBA" id="ARBA00022692"/>
    </source>
</evidence>
<reference evidence="9 10" key="1">
    <citation type="submission" date="2019-06" db="EMBL/GenBank/DDBJ databases">
        <title>Whole genome shotgun sequence of Microbacterium testaceum NBRC 12675.</title>
        <authorList>
            <person name="Hosoyama A."/>
            <person name="Uohara A."/>
            <person name="Ohji S."/>
            <person name="Ichikawa N."/>
        </authorList>
    </citation>
    <scope>NUCLEOTIDE SEQUENCE [LARGE SCALE GENOMIC DNA]</scope>
    <source>
        <strain evidence="9 10">NBRC 12675</strain>
    </source>
</reference>
<feature type="transmembrane region" description="Helical" evidence="7">
    <location>
        <begin position="118"/>
        <end position="139"/>
    </location>
</feature>
<feature type="transmembrane region" description="Helical" evidence="7">
    <location>
        <begin position="281"/>
        <end position="302"/>
    </location>
</feature>
<dbReference type="Proteomes" id="UP000319525">
    <property type="component" value="Unassembled WGS sequence"/>
</dbReference>
<feature type="transmembrane region" description="Helical" evidence="7">
    <location>
        <begin position="396"/>
        <end position="416"/>
    </location>
</feature>
<dbReference type="Pfam" id="PF00361">
    <property type="entry name" value="Proton_antipo_M"/>
    <property type="match status" value="1"/>
</dbReference>
<feature type="transmembrane region" description="Helical" evidence="7">
    <location>
        <begin position="62"/>
        <end position="82"/>
    </location>
</feature>
<dbReference type="PANTHER" id="PTHR42829">
    <property type="entry name" value="NADH-UBIQUINONE OXIDOREDUCTASE CHAIN 5"/>
    <property type="match status" value="1"/>
</dbReference>
<accession>A0A4Y3QLM0</accession>
<proteinExistence type="predicted"/>
<dbReference type="PANTHER" id="PTHR42829:SF1">
    <property type="entry name" value="INORGANIC CARBON TRANSPORTER SUBUNIT DABB-RELATED"/>
    <property type="match status" value="1"/>
</dbReference>
<evidence type="ECO:0000313" key="10">
    <source>
        <dbReference type="Proteomes" id="UP000319525"/>
    </source>
</evidence>
<dbReference type="GO" id="GO:0015990">
    <property type="term" value="P:electron transport coupled proton transport"/>
    <property type="evidence" value="ECO:0007669"/>
    <property type="project" value="TreeGrafter"/>
</dbReference>
<feature type="transmembrane region" description="Helical" evidence="7">
    <location>
        <begin position="422"/>
        <end position="447"/>
    </location>
</feature>
<dbReference type="GO" id="GO:0016020">
    <property type="term" value="C:membrane"/>
    <property type="evidence" value="ECO:0007669"/>
    <property type="project" value="UniProtKB-SubCell"/>
</dbReference>
<feature type="region of interest" description="Disordered" evidence="6">
    <location>
        <begin position="475"/>
        <end position="494"/>
    </location>
</feature>
<evidence type="ECO:0000256" key="6">
    <source>
        <dbReference type="SAM" id="MobiDB-lite"/>
    </source>
</evidence>
<gene>
    <name evidence="9" type="ORF">MTE01_17740</name>
</gene>
<dbReference type="AlphaFoldDB" id="A0A4Y3QLM0"/>
<feature type="transmembrane region" description="Helical" evidence="7">
    <location>
        <begin position="94"/>
        <end position="112"/>
    </location>
</feature>
<dbReference type="InterPro" id="IPR003945">
    <property type="entry name" value="NU5C-like"/>
</dbReference>
<dbReference type="GO" id="GO:0042773">
    <property type="term" value="P:ATP synthesis coupled electron transport"/>
    <property type="evidence" value="ECO:0007669"/>
    <property type="project" value="InterPro"/>
</dbReference>
<feature type="domain" description="NADH:quinone oxidoreductase/Mrp antiporter transmembrane" evidence="8">
    <location>
        <begin position="112"/>
        <end position="325"/>
    </location>
</feature>
<evidence type="ECO:0000313" key="9">
    <source>
        <dbReference type="EMBL" id="GEB45829.1"/>
    </source>
</evidence>
<protein>
    <recommendedName>
        <fullName evidence="8">NADH:quinone oxidoreductase/Mrp antiporter transmembrane domain-containing protein</fullName>
    </recommendedName>
</protein>
<name>A0A4Y3QLM0_MICTE</name>
<feature type="transmembrane region" description="Helical" evidence="7">
    <location>
        <begin position="247"/>
        <end position="269"/>
    </location>
</feature>
<dbReference type="GO" id="GO:0012505">
    <property type="term" value="C:endomembrane system"/>
    <property type="evidence" value="ECO:0007669"/>
    <property type="project" value="UniProtKB-SubCell"/>
</dbReference>
<dbReference type="EMBL" id="BJML01000005">
    <property type="protein sequence ID" value="GEB45829.1"/>
    <property type="molecule type" value="Genomic_DNA"/>
</dbReference>
<feature type="transmembrane region" description="Helical" evidence="7">
    <location>
        <begin position="338"/>
        <end position="358"/>
    </location>
</feature>
<evidence type="ECO:0000256" key="4">
    <source>
        <dbReference type="ARBA" id="ARBA00023136"/>
    </source>
</evidence>
<sequence length="494" mass="48508">MLRMSLLAPLTIAALLAAVVAALLPEVARRHTPGSLAAWPAAVAAIVATVSLASALATDDDIAGSALALLVVALTVIVQAYASRNLRGDPRSRSFFALSSLAAVGSTTAIAANDVVLLAAGWTLGTVSMIALISTGGAGPQTRIAVSRSTVALLLGDAALWAAVIVAVASTGSVSLAALGSLDVTSAAVVSVLVAVAAVARAGSFPLHGWLPATAATTTPVSALLHAGFVNAGALLLLRYAAVPSAVGPWVVAVAGAITMIVATLAMLTRPDVKGRLVQSTAAQMGFLLLACGLGAFGVALVHAIGHALYKASLFLGAGSAVEHALKGRAIAVPVPSRGGAIVGGAVVLLTGAAALAASGAITHSAAVLLLFAWATAVIAGARIGASSAPAATRAALVGALAALTAAYLAVVFPAAEALTPVIAAAPAPAVLAIAVFAIAAASGLVARSSGPLADRLFAFAFAWGRPPLPPAAPRIDTPWTPAPADGPLEYRRF</sequence>
<evidence type="ECO:0000259" key="8">
    <source>
        <dbReference type="Pfam" id="PF00361"/>
    </source>
</evidence>
<feature type="transmembrane region" description="Helical" evidence="7">
    <location>
        <begin position="176"/>
        <end position="200"/>
    </location>
</feature>
<comment type="caution">
    <text evidence="9">The sequence shown here is derived from an EMBL/GenBank/DDBJ whole genome shotgun (WGS) entry which is preliminary data.</text>
</comment>
<dbReference type="GO" id="GO:0003954">
    <property type="term" value="F:NADH dehydrogenase activity"/>
    <property type="evidence" value="ECO:0007669"/>
    <property type="project" value="TreeGrafter"/>
</dbReference>
<dbReference type="PRINTS" id="PR01434">
    <property type="entry name" value="NADHDHGNASE5"/>
</dbReference>
<comment type="subcellular location">
    <subcellularLocation>
        <location evidence="1">Endomembrane system</location>
        <topology evidence="1">Multi-pass membrane protein</topology>
    </subcellularLocation>
    <subcellularLocation>
        <location evidence="5">Membrane</location>
        <topology evidence="5">Multi-pass membrane protein</topology>
    </subcellularLocation>
</comment>
<organism evidence="9 10">
    <name type="scientific">Microbacterium testaceum</name>
    <name type="common">Aureobacterium testaceum</name>
    <name type="synonym">Brevibacterium testaceum</name>
    <dbReference type="NCBI Taxonomy" id="2033"/>
    <lineage>
        <taxon>Bacteria</taxon>
        <taxon>Bacillati</taxon>
        <taxon>Actinomycetota</taxon>
        <taxon>Actinomycetes</taxon>
        <taxon>Micrococcales</taxon>
        <taxon>Microbacteriaceae</taxon>
        <taxon>Microbacterium</taxon>
    </lineage>
</organism>
<feature type="transmembrane region" description="Helical" evidence="7">
    <location>
        <begin position="364"/>
        <end position="384"/>
    </location>
</feature>
<evidence type="ECO:0000256" key="7">
    <source>
        <dbReference type="SAM" id="Phobius"/>
    </source>
</evidence>
<feature type="transmembrane region" description="Helical" evidence="7">
    <location>
        <begin position="151"/>
        <end position="170"/>
    </location>
</feature>